<feature type="compositionally biased region" description="Gly residues" evidence="3">
    <location>
        <begin position="221"/>
        <end position="241"/>
    </location>
</feature>
<dbReference type="GO" id="GO:0005634">
    <property type="term" value="C:nucleus"/>
    <property type="evidence" value="ECO:0007669"/>
    <property type="project" value="TreeGrafter"/>
</dbReference>
<evidence type="ECO:0000313" key="6">
    <source>
        <dbReference type="Proteomes" id="UP000019375"/>
    </source>
</evidence>
<dbReference type="OrthoDB" id="5426471at2759"/>
<feature type="domain" description="STM1-like N-terminal" evidence="4">
    <location>
        <begin position="6"/>
        <end position="55"/>
    </location>
</feature>
<dbReference type="PANTHER" id="PTHR12299">
    <property type="entry name" value="HYALURONIC ACID-BINDING PROTEIN 4"/>
    <property type="match status" value="1"/>
</dbReference>
<dbReference type="AlphaFoldDB" id="A0A8J2T704"/>
<evidence type="ECO:0000256" key="3">
    <source>
        <dbReference type="SAM" id="MobiDB-lite"/>
    </source>
</evidence>
<dbReference type="InterPro" id="IPR039764">
    <property type="entry name" value="HABP4/SERBP1-like"/>
</dbReference>
<feature type="region of interest" description="Disordered" evidence="3">
    <location>
        <begin position="213"/>
        <end position="274"/>
    </location>
</feature>
<dbReference type="PANTHER" id="PTHR12299:SF17">
    <property type="entry name" value="AT19571P-RELATED"/>
    <property type="match status" value="1"/>
</dbReference>
<protein>
    <submittedName>
        <fullName evidence="5">ZYBA0S03-12574g1_1</fullName>
    </submittedName>
</protein>
<dbReference type="EMBL" id="HG316456">
    <property type="protein sequence ID" value="CDF89243.1"/>
    <property type="molecule type" value="Genomic_DNA"/>
</dbReference>
<gene>
    <name evidence="5" type="ORF">BN860_12574g</name>
</gene>
<evidence type="ECO:0000256" key="2">
    <source>
        <dbReference type="ARBA" id="ARBA00022490"/>
    </source>
</evidence>
<dbReference type="GO" id="GO:0005737">
    <property type="term" value="C:cytoplasm"/>
    <property type="evidence" value="ECO:0007669"/>
    <property type="project" value="UniProtKB-SubCell"/>
</dbReference>
<dbReference type="Pfam" id="PF09598">
    <property type="entry name" value="Stm1_N"/>
    <property type="match status" value="1"/>
</dbReference>
<dbReference type="InterPro" id="IPR019084">
    <property type="entry name" value="STM1-like_N"/>
</dbReference>
<evidence type="ECO:0000256" key="1">
    <source>
        <dbReference type="ARBA" id="ARBA00004496"/>
    </source>
</evidence>
<dbReference type="Gene3D" id="6.10.140.1040">
    <property type="match status" value="1"/>
</dbReference>
<dbReference type="GO" id="GO:0003723">
    <property type="term" value="F:RNA binding"/>
    <property type="evidence" value="ECO:0007669"/>
    <property type="project" value="InterPro"/>
</dbReference>
<keyword evidence="6" id="KW-1185">Reference proteome</keyword>
<evidence type="ECO:0000313" key="5">
    <source>
        <dbReference type="EMBL" id="CDF89243.1"/>
    </source>
</evidence>
<organism evidence="5 6">
    <name type="scientific">Zygosaccharomyces bailii (strain CLIB 213 / ATCC 58445 / CBS 680 / BCRC 21525 / NBRC 1098 / NCYC 1416 / NRRL Y-2227)</name>
    <dbReference type="NCBI Taxonomy" id="1333698"/>
    <lineage>
        <taxon>Eukaryota</taxon>
        <taxon>Fungi</taxon>
        <taxon>Dikarya</taxon>
        <taxon>Ascomycota</taxon>
        <taxon>Saccharomycotina</taxon>
        <taxon>Saccharomycetes</taxon>
        <taxon>Saccharomycetales</taxon>
        <taxon>Saccharomycetaceae</taxon>
        <taxon>Zygosaccharomyces</taxon>
    </lineage>
</organism>
<dbReference type="Proteomes" id="UP000019375">
    <property type="component" value="Unassembled WGS sequence"/>
</dbReference>
<reference evidence="6" key="1">
    <citation type="journal article" date="2013" name="Genome Announc.">
        <title>Genome sequence of the food spoilage yeast Zygosaccharomyces bailii CLIB 213(T).</title>
        <authorList>
            <person name="Galeote V."/>
            <person name="Bigey F."/>
            <person name="Devillers H."/>
            <person name="Neuveglise C."/>
            <person name="Dequin S."/>
        </authorList>
    </citation>
    <scope>NUCLEOTIDE SEQUENCE [LARGE SCALE GENOMIC DNA]</scope>
    <source>
        <strain evidence="6">CLIB 213 / ATCC 58445 / CBS 680 / CCRC 21525 / NBRC 1098 / NCYC 1416 / NRRL Y-2227</strain>
    </source>
</reference>
<keyword evidence="2" id="KW-0963">Cytoplasm</keyword>
<sequence>MASAPNPFDLLGNDVEDPNVLPPKAPREIVKANTSSKKQDVPPPSADPSRARPRPKLTGNEAAIREKTRERNKHRDPPLDTKPKHPKAKYSDRQSRSARTDSHKKEVQGWGDNAKREMEAEEEGERDAKAQEAADAEVDEKTQNTQAKMTLQDYLNEVSSSNPLNKKAEAKKVAPLEDAQLYVKEDEVLVEPTKVKNVKGKQLKSKEYLEFDAKFVDSGRPGRGNGNRGGFSRGGGRGGNSSRGARSSGPKKVNDSNPVQKNANIDPKNLPSLS</sequence>
<feature type="region of interest" description="Disordered" evidence="3">
    <location>
        <begin position="1"/>
        <end position="148"/>
    </location>
</feature>
<accession>A0A8J2T704</accession>
<evidence type="ECO:0000259" key="4">
    <source>
        <dbReference type="Pfam" id="PF09598"/>
    </source>
</evidence>
<proteinExistence type="predicted"/>
<comment type="subcellular location">
    <subcellularLocation>
        <location evidence="1">Cytoplasm</location>
    </subcellularLocation>
</comment>
<name>A0A8J2T704_ZYGB2</name>
<feature type="compositionally biased region" description="Basic and acidic residues" evidence="3">
    <location>
        <begin position="63"/>
        <end position="118"/>
    </location>
</feature>